<dbReference type="RefSeq" id="XP_005535487.1">
    <property type="nucleotide sequence ID" value="XM_005535430.1"/>
</dbReference>
<dbReference type="InterPro" id="IPR013525">
    <property type="entry name" value="ABC2_TM"/>
</dbReference>
<feature type="region of interest" description="Disordered" evidence="10">
    <location>
        <begin position="96"/>
        <end position="126"/>
    </location>
</feature>
<evidence type="ECO:0000313" key="13">
    <source>
        <dbReference type="EMBL" id="BAM79201.1"/>
    </source>
</evidence>
<dbReference type="GeneID" id="16992682"/>
<feature type="compositionally biased region" description="Basic and acidic residues" evidence="10">
    <location>
        <begin position="96"/>
        <end position="108"/>
    </location>
</feature>
<dbReference type="KEGG" id="cme:CYME_CMD134C"/>
<proteinExistence type="inferred from homology"/>
<dbReference type="Pfam" id="PF19055">
    <property type="entry name" value="ABC2_membrane_7"/>
    <property type="match status" value="1"/>
</dbReference>
<dbReference type="GO" id="GO:0016020">
    <property type="term" value="C:membrane"/>
    <property type="evidence" value="ECO:0007669"/>
    <property type="project" value="UniProtKB-SubCell"/>
</dbReference>
<gene>
    <name evidence="13" type="ORF">CYME_CMD134C</name>
</gene>
<organism evidence="13 14">
    <name type="scientific">Cyanidioschyzon merolae (strain NIES-3377 / 10D)</name>
    <name type="common">Unicellular red alga</name>
    <dbReference type="NCBI Taxonomy" id="280699"/>
    <lineage>
        <taxon>Eukaryota</taxon>
        <taxon>Rhodophyta</taxon>
        <taxon>Bangiophyceae</taxon>
        <taxon>Cyanidiales</taxon>
        <taxon>Cyanidiaceae</taxon>
        <taxon>Cyanidioschyzon</taxon>
    </lineage>
</organism>
<dbReference type="STRING" id="280699.M1UP56"/>
<dbReference type="Gramene" id="CMD134CT">
    <property type="protein sequence ID" value="CMD134CT"/>
    <property type="gene ID" value="CMD134C"/>
</dbReference>
<dbReference type="OMA" id="PQITEGY"/>
<dbReference type="Gene3D" id="3.40.50.300">
    <property type="entry name" value="P-loop containing nucleotide triphosphate hydrolases"/>
    <property type="match status" value="1"/>
</dbReference>
<dbReference type="HOGENOM" id="CLU_000604_35_2_1"/>
<dbReference type="Pfam" id="PF01061">
    <property type="entry name" value="ABC2_membrane"/>
    <property type="match status" value="1"/>
</dbReference>
<dbReference type="Proteomes" id="UP000007014">
    <property type="component" value="Chromosome 4"/>
</dbReference>
<keyword evidence="4" id="KW-0813">Transport</keyword>
<evidence type="ECO:0000256" key="3">
    <source>
        <dbReference type="ARBA" id="ARBA00014334"/>
    </source>
</evidence>
<evidence type="ECO:0000256" key="8">
    <source>
        <dbReference type="ARBA" id="ARBA00022989"/>
    </source>
</evidence>
<evidence type="ECO:0000313" key="14">
    <source>
        <dbReference type="Proteomes" id="UP000007014"/>
    </source>
</evidence>
<dbReference type="EMBL" id="AP006486">
    <property type="protein sequence ID" value="BAM79201.1"/>
    <property type="molecule type" value="Genomic_DNA"/>
</dbReference>
<comment type="similarity">
    <text evidence="2">Belongs to the ABC transporter superfamily. ABCG family. PDR (TC 3.A.1.205) subfamily.</text>
</comment>
<evidence type="ECO:0000256" key="6">
    <source>
        <dbReference type="ARBA" id="ARBA00022741"/>
    </source>
</evidence>
<feature type="transmembrane region" description="Helical" evidence="11">
    <location>
        <begin position="736"/>
        <end position="757"/>
    </location>
</feature>
<feature type="region of interest" description="Disordered" evidence="10">
    <location>
        <begin position="1"/>
        <end position="20"/>
    </location>
</feature>
<dbReference type="GO" id="GO:0140359">
    <property type="term" value="F:ABC-type transporter activity"/>
    <property type="evidence" value="ECO:0007669"/>
    <property type="project" value="InterPro"/>
</dbReference>
<feature type="domain" description="ABC transporter" evidence="12">
    <location>
        <begin position="120"/>
        <end position="371"/>
    </location>
</feature>
<dbReference type="AlphaFoldDB" id="M1UP56"/>
<comment type="subcellular location">
    <subcellularLocation>
        <location evidence="1">Membrane</location>
        <topology evidence="1">Multi-pass membrane protein</topology>
    </subcellularLocation>
</comment>
<dbReference type="GO" id="GO:0016887">
    <property type="term" value="F:ATP hydrolysis activity"/>
    <property type="evidence" value="ECO:0007669"/>
    <property type="project" value="InterPro"/>
</dbReference>
<feature type="compositionally biased region" description="Basic and acidic residues" evidence="10">
    <location>
        <begin position="1"/>
        <end position="16"/>
    </location>
</feature>
<evidence type="ECO:0000259" key="12">
    <source>
        <dbReference type="PROSITE" id="PS50893"/>
    </source>
</evidence>
<evidence type="ECO:0000256" key="4">
    <source>
        <dbReference type="ARBA" id="ARBA00022448"/>
    </source>
</evidence>
<keyword evidence="6" id="KW-0547">Nucleotide-binding</keyword>
<dbReference type="InterPro" id="IPR003593">
    <property type="entry name" value="AAA+_ATPase"/>
</dbReference>
<sequence length="762" mass="84927">MATSREYPRRHGDDSVNPRSISEYSISQEQVTSFGQASSFSIDPAALHVERAVLEPQPLIFTWKGISYWVPVPKLKEKRSLQKLVRRKKVKESKAATVKEVEAERDLESGSSTEAPQPPPQTEQVAHVDAHSDAEDGELQLLYDVFGFAQPRRLLALCGASGAGKSTLLDVLANRKTKGRIAGEICVNGEPVDYSFLTHFMGYVEQRDLHISKQTVHEAVLFAARTRLPPGTPDSVAKQFTEYILEIMNLSVDRNRLVGSEADSEASGVISSDARKRLSIAVEYAANASLYFLDEPTSGLDARSALRVMRAIRALADNDCAVVSVIHQPSFEVFGAFDDLLLMRSGGRTVYFGELGDACTSMTSYFARNGAEPIDDMTNPADYMLRVIGGGIDSKRKAQMRDWADIWQDSQECKAALEKLEELKKTSRGRYTLTYKPPTRRQQWRRAYYVTIRQLISYWRTPTYNFSRMVLAVALGLMIGLFFLKLPRNNTALDSYVSVVYLSLLYGVFLIQNVLGPTFQERAAFYREIASGTYKPIAYAFAIGIAEIPYTIVGSVIFTLLVFFMVGYPAAQYGYFLLMNILFSLFTTSLGQLLAALLSSQVVGVMIVGMLIPLMNVFSGFLQPYPDIPHWLWWAYYADPYRWALEGVVVACVDNVAFHCDPGEFRFFPLPPSFNGDCSDGGTLNYYNETSASVCAAAGVTVANGSVACCRYCPVTNGRQIIEEFGLHANWKWIDIGAVAGFYALFRIANTLALLYIRHLNR</sequence>
<dbReference type="PANTHER" id="PTHR19241">
    <property type="entry name" value="ATP-BINDING CASSETTE TRANSPORTER"/>
    <property type="match status" value="1"/>
</dbReference>
<keyword evidence="7 13" id="KW-0067">ATP-binding</keyword>
<dbReference type="GO" id="GO:0005524">
    <property type="term" value="F:ATP binding"/>
    <property type="evidence" value="ECO:0007669"/>
    <property type="project" value="UniProtKB-KW"/>
</dbReference>
<evidence type="ECO:0000256" key="11">
    <source>
        <dbReference type="SAM" id="Phobius"/>
    </source>
</evidence>
<dbReference type="InterPro" id="IPR027417">
    <property type="entry name" value="P-loop_NTPase"/>
</dbReference>
<evidence type="ECO:0000256" key="1">
    <source>
        <dbReference type="ARBA" id="ARBA00004141"/>
    </source>
</evidence>
<dbReference type="PROSITE" id="PS50893">
    <property type="entry name" value="ABC_TRANSPORTER_2"/>
    <property type="match status" value="1"/>
</dbReference>
<feature type="transmembrane region" description="Helical" evidence="11">
    <location>
        <begin position="496"/>
        <end position="516"/>
    </location>
</feature>
<evidence type="ECO:0000256" key="9">
    <source>
        <dbReference type="ARBA" id="ARBA00023136"/>
    </source>
</evidence>
<feature type="transmembrane region" description="Helical" evidence="11">
    <location>
        <begin position="466"/>
        <end position="484"/>
    </location>
</feature>
<keyword evidence="14" id="KW-1185">Reference proteome</keyword>
<feature type="transmembrane region" description="Helical" evidence="11">
    <location>
        <begin position="602"/>
        <end position="622"/>
    </location>
</feature>
<dbReference type="InterPro" id="IPR013581">
    <property type="entry name" value="PDR_assoc"/>
</dbReference>
<dbReference type="SMART" id="SM00382">
    <property type="entry name" value="AAA"/>
    <property type="match status" value="1"/>
</dbReference>
<keyword evidence="9 11" id="KW-0472">Membrane</keyword>
<feature type="transmembrane region" description="Helical" evidence="11">
    <location>
        <begin position="537"/>
        <end position="567"/>
    </location>
</feature>
<evidence type="ECO:0000256" key="7">
    <source>
        <dbReference type="ARBA" id="ARBA00022840"/>
    </source>
</evidence>
<feature type="transmembrane region" description="Helical" evidence="11">
    <location>
        <begin position="573"/>
        <end position="595"/>
    </location>
</feature>
<name>M1UP56_CYAM1</name>
<evidence type="ECO:0000256" key="5">
    <source>
        <dbReference type="ARBA" id="ARBA00022692"/>
    </source>
</evidence>
<keyword evidence="5 11" id="KW-0812">Transmembrane</keyword>
<keyword evidence="8 11" id="KW-1133">Transmembrane helix</keyword>
<dbReference type="eggNOG" id="KOG0065">
    <property type="taxonomic scope" value="Eukaryota"/>
</dbReference>
<dbReference type="InterPro" id="IPR043926">
    <property type="entry name" value="ABCG_dom"/>
</dbReference>
<accession>M1UP56</accession>
<dbReference type="SUPFAM" id="SSF52540">
    <property type="entry name" value="P-loop containing nucleoside triphosphate hydrolases"/>
    <property type="match status" value="1"/>
</dbReference>
<evidence type="ECO:0000256" key="10">
    <source>
        <dbReference type="SAM" id="MobiDB-lite"/>
    </source>
</evidence>
<dbReference type="Pfam" id="PF00005">
    <property type="entry name" value="ABC_tran"/>
    <property type="match status" value="1"/>
</dbReference>
<dbReference type="InterPro" id="IPR003439">
    <property type="entry name" value="ABC_transporter-like_ATP-bd"/>
</dbReference>
<dbReference type="OrthoDB" id="5237at2759"/>
<protein>
    <recommendedName>
        <fullName evidence="3">Probable ATP-dependent transporter ycf16</fullName>
    </recommendedName>
</protein>
<dbReference type="Pfam" id="PF08370">
    <property type="entry name" value="PDR_assoc"/>
    <property type="match status" value="1"/>
</dbReference>
<reference evidence="13 14" key="1">
    <citation type="journal article" date="2004" name="Nature">
        <title>Genome sequence of the ultrasmall unicellular red alga Cyanidioschyzon merolae 10D.</title>
        <authorList>
            <person name="Matsuzaki M."/>
            <person name="Misumi O."/>
            <person name="Shin-i T."/>
            <person name="Maruyama S."/>
            <person name="Takahara M."/>
            <person name="Miyagishima S."/>
            <person name="Mori T."/>
            <person name="Nishida K."/>
            <person name="Yagisawa F."/>
            <person name="Nishida K."/>
            <person name="Yoshida Y."/>
            <person name="Nishimura Y."/>
            <person name="Nakao S."/>
            <person name="Kobayashi T."/>
            <person name="Momoyama Y."/>
            <person name="Higashiyama T."/>
            <person name="Minoda A."/>
            <person name="Sano M."/>
            <person name="Nomoto H."/>
            <person name="Oishi K."/>
            <person name="Hayashi H."/>
            <person name="Ohta F."/>
            <person name="Nishizaka S."/>
            <person name="Haga S."/>
            <person name="Miura S."/>
            <person name="Morishita T."/>
            <person name="Kabeya Y."/>
            <person name="Terasawa K."/>
            <person name="Suzuki Y."/>
            <person name="Ishii Y."/>
            <person name="Asakawa S."/>
            <person name="Takano H."/>
            <person name="Ohta N."/>
            <person name="Kuroiwa H."/>
            <person name="Tanaka K."/>
            <person name="Shimizu N."/>
            <person name="Sugano S."/>
            <person name="Sato N."/>
            <person name="Nozaki H."/>
            <person name="Ogasawara N."/>
            <person name="Kohara Y."/>
            <person name="Kuroiwa T."/>
        </authorList>
    </citation>
    <scope>NUCLEOTIDE SEQUENCE [LARGE SCALE GENOMIC DNA]</scope>
    <source>
        <strain evidence="13 14">10D</strain>
    </source>
</reference>
<reference evidence="13 14" key="2">
    <citation type="journal article" date="2007" name="BMC Biol.">
        <title>A 100%-complete sequence reveals unusually simple genomic features in the hot-spring red alga Cyanidioschyzon merolae.</title>
        <authorList>
            <person name="Nozaki H."/>
            <person name="Takano H."/>
            <person name="Misumi O."/>
            <person name="Terasawa K."/>
            <person name="Matsuzaki M."/>
            <person name="Maruyama S."/>
            <person name="Nishida K."/>
            <person name="Yagisawa F."/>
            <person name="Yoshida Y."/>
            <person name="Fujiwara T."/>
            <person name="Takio S."/>
            <person name="Tamura K."/>
            <person name="Chung S.J."/>
            <person name="Nakamura S."/>
            <person name="Kuroiwa H."/>
            <person name="Tanaka K."/>
            <person name="Sato N."/>
            <person name="Kuroiwa T."/>
        </authorList>
    </citation>
    <scope>NUCLEOTIDE SEQUENCE [LARGE SCALE GENOMIC DNA]</scope>
    <source>
        <strain evidence="13 14">10D</strain>
    </source>
</reference>
<evidence type="ECO:0000256" key="2">
    <source>
        <dbReference type="ARBA" id="ARBA00006012"/>
    </source>
</evidence>